<feature type="compositionally biased region" description="Pro residues" evidence="3">
    <location>
        <begin position="10"/>
        <end position="22"/>
    </location>
</feature>
<feature type="compositionally biased region" description="Pro residues" evidence="3">
    <location>
        <begin position="33"/>
        <end position="47"/>
    </location>
</feature>
<dbReference type="GO" id="GO:0047617">
    <property type="term" value="F:fatty acyl-CoA hydrolase activity"/>
    <property type="evidence" value="ECO:0007669"/>
    <property type="project" value="InterPro"/>
</dbReference>
<evidence type="ECO:0000256" key="1">
    <source>
        <dbReference type="ARBA" id="ARBA00006538"/>
    </source>
</evidence>
<proteinExistence type="inferred from homology"/>
<evidence type="ECO:0000313" key="7">
    <source>
        <dbReference type="Proteomes" id="UP000031523"/>
    </source>
</evidence>
<evidence type="ECO:0000313" key="6">
    <source>
        <dbReference type="EMBL" id="AJE82627.1"/>
    </source>
</evidence>
<dbReference type="KEGG" id="sals:SLNWT_2251"/>
<dbReference type="AlphaFoldDB" id="A0A0B5EWX7"/>
<dbReference type="GO" id="GO:0009062">
    <property type="term" value="P:fatty acid catabolic process"/>
    <property type="evidence" value="ECO:0007669"/>
    <property type="project" value="TreeGrafter"/>
</dbReference>
<reference evidence="6 7" key="1">
    <citation type="submission" date="2015-01" db="EMBL/GenBank/DDBJ databases">
        <title>Enhanced salinomycin production by adjusting the supply of polyketide extender units in Streptomyce albus DSM 41398.</title>
        <authorList>
            <person name="Lu C."/>
        </authorList>
    </citation>
    <scope>NUCLEOTIDE SEQUENCE [LARGE SCALE GENOMIC DNA]</scope>
    <source>
        <strain evidence="7">ATCC 21838 / DSM 41398 / FERM P-419 / JCM 4703 / NBRC 107858</strain>
    </source>
</reference>
<dbReference type="InterPro" id="IPR049449">
    <property type="entry name" value="TesB_ACOT8-like_N"/>
</dbReference>
<dbReference type="InterPro" id="IPR003703">
    <property type="entry name" value="Acyl_CoA_thio"/>
</dbReference>
<gene>
    <name evidence="6" type="ORF">SLNWT_2251</name>
</gene>
<dbReference type="InterPro" id="IPR042171">
    <property type="entry name" value="Acyl-CoA_hotdog"/>
</dbReference>
<keyword evidence="2" id="KW-0378">Hydrolase</keyword>
<dbReference type="Gene3D" id="2.40.160.210">
    <property type="entry name" value="Acyl-CoA thioesterase, double hotdog domain"/>
    <property type="match status" value="1"/>
</dbReference>
<dbReference type="SUPFAM" id="SSF54637">
    <property type="entry name" value="Thioesterase/thiol ester dehydrase-isomerase"/>
    <property type="match status" value="2"/>
</dbReference>
<feature type="region of interest" description="Disordered" evidence="3">
    <location>
        <begin position="1"/>
        <end position="49"/>
    </location>
</feature>
<dbReference type="CDD" id="cd03444">
    <property type="entry name" value="Thioesterase_II_repeat1"/>
    <property type="match status" value="1"/>
</dbReference>
<dbReference type="PANTHER" id="PTHR11066:SF34">
    <property type="entry name" value="ACYL-COENZYME A THIOESTERASE 8"/>
    <property type="match status" value="1"/>
</dbReference>
<dbReference type="GO" id="GO:0006637">
    <property type="term" value="P:acyl-CoA metabolic process"/>
    <property type="evidence" value="ECO:0007669"/>
    <property type="project" value="InterPro"/>
</dbReference>
<evidence type="ECO:0000256" key="3">
    <source>
        <dbReference type="SAM" id="MobiDB-lite"/>
    </source>
</evidence>
<protein>
    <submittedName>
        <fullName evidence="6">Acyl-CoA thioesterase</fullName>
    </submittedName>
</protein>
<feature type="domain" description="Acyl-CoA thioesterase-like C-terminal" evidence="5">
    <location>
        <begin position="173"/>
        <end position="314"/>
    </location>
</feature>
<sequence length="320" mass="34256">MTSVHDPGSALPPLPHPGPEPSRPVASTTSPVPAGPASPGEQPPPAPFADQVRLEADGEDQYLGLCHEGRKGAGFGGSVLAQALAAACRTVPGQRPVHSLHAYFLRPVSCEEKVAYRALRMRDGRSYSLRQVLARQSAGEVLSLHASFKSPEPDGHRSQVEAPGVPGPEGLADALDGHRSPTLREVLDLRYVPEEEVQVGGSEGEFTLHTWSRTRLPLPPESAAHACALAYLSDVTLAPTATRAFHRVFPRSGGSPVRLVSLDHALWFHRPVRADAWLLFAQRSRIAADGRALCQGEFFTRDGELVATAAQEALLRAPAD</sequence>
<dbReference type="Pfam" id="PF20789">
    <property type="entry name" value="4HBT_3C"/>
    <property type="match status" value="1"/>
</dbReference>
<dbReference type="PANTHER" id="PTHR11066">
    <property type="entry name" value="ACYL-COA THIOESTERASE"/>
    <property type="match status" value="1"/>
</dbReference>
<dbReference type="Pfam" id="PF13622">
    <property type="entry name" value="4HBT_3"/>
    <property type="match status" value="1"/>
</dbReference>
<evidence type="ECO:0000259" key="5">
    <source>
        <dbReference type="Pfam" id="PF20789"/>
    </source>
</evidence>
<feature type="domain" description="Acyl-CoA thioesterase-like N-terminal HotDog" evidence="4">
    <location>
        <begin position="74"/>
        <end position="148"/>
    </location>
</feature>
<dbReference type="InterPro" id="IPR029069">
    <property type="entry name" value="HotDog_dom_sf"/>
</dbReference>
<comment type="similarity">
    <text evidence="1">Belongs to the C/M/P thioester hydrolase family.</text>
</comment>
<dbReference type="CDD" id="cd03445">
    <property type="entry name" value="Thioesterase_II_repeat2"/>
    <property type="match status" value="1"/>
</dbReference>
<accession>A0A0B5EWX7</accession>
<evidence type="ECO:0000259" key="4">
    <source>
        <dbReference type="Pfam" id="PF13622"/>
    </source>
</evidence>
<dbReference type="InterPro" id="IPR049450">
    <property type="entry name" value="ACOT8-like_C"/>
</dbReference>
<keyword evidence="7" id="KW-1185">Reference proteome</keyword>
<dbReference type="EMBL" id="CP010519">
    <property type="protein sequence ID" value="AJE82627.1"/>
    <property type="molecule type" value="Genomic_DNA"/>
</dbReference>
<organism evidence="6 7">
    <name type="scientific">Streptomyces albus (strain ATCC 21838 / DSM 41398 / FERM P-419 / JCM 4703 / NBRC 107858)</name>
    <dbReference type="NCBI Taxonomy" id="1081613"/>
    <lineage>
        <taxon>Bacteria</taxon>
        <taxon>Bacillati</taxon>
        <taxon>Actinomycetota</taxon>
        <taxon>Actinomycetes</taxon>
        <taxon>Kitasatosporales</taxon>
        <taxon>Streptomycetaceae</taxon>
        <taxon>Streptomyces</taxon>
    </lineage>
</organism>
<name>A0A0B5EWX7_STRA4</name>
<dbReference type="Proteomes" id="UP000031523">
    <property type="component" value="Chromosome"/>
</dbReference>
<evidence type="ECO:0000256" key="2">
    <source>
        <dbReference type="ARBA" id="ARBA00022801"/>
    </source>
</evidence>